<name>A0A9Q1CQ04_HOLLE</name>
<keyword evidence="2" id="KW-1185">Reference proteome</keyword>
<dbReference type="SUPFAM" id="SSF54001">
    <property type="entry name" value="Cysteine proteinases"/>
    <property type="match status" value="1"/>
</dbReference>
<comment type="caution">
    <text evidence="1">The sequence shown here is derived from an EMBL/GenBank/DDBJ whole genome shotgun (WGS) entry which is preliminary data.</text>
</comment>
<evidence type="ECO:0000313" key="2">
    <source>
        <dbReference type="Proteomes" id="UP001152320"/>
    </source>
</evidence>
<dbReference type="EMBL" id="JAIZAY010000001">
    <property type="protein sequence ID" value="KAJ8049271.1"/>
    <property type="molecule type" value="Genomic_DNA"/>
</dbReference>
<dbReference type="Proteomes" id="UP001152320">
    <property type="component" value="Chromosome 1"/>
</dbReference>
<sequence>MDTNQIAHALLSDNFTKTSFQGVFPSDTLRELQPNYPCSLVINLDPSHLPGSHWVAVFISKEGHGEYFDSYGLPPSTVSAISTFMNRVCIQHCYNEKTLQSLFSDVCGHYVIFYLLHKNRGCKMETIKSWFSSKPDVNDRMVYEFISKYFPCIAEGYRDVDVGTQTAVARGRRGF</sequence>
<protein>
    <recommendedName>
        <fullName evidence="3">Ubiquitin-like protease family profile domain-containing protein</fullName>
    </recommendedName>
</protein>
<dbReference type="InterPro" id="IPR038765">
    <property type="entry name" value="Papain-like_cys_pep_sf"/>
</dbReference>
<proteinExistence type="predicted"/>
<dbReference type="OrthoDB" id="6417850at2759"/>
<reference evidence="1" key="1">
    <citation type="submission" date="2021-10" db="EMBL/GenBank/DDBJ databases">
        <title>Tropical sea cucumber genome reveals ecological adaptation and Cuvierian tubules defense mechanism.</title>
        <authorList>
            <person name="Chen T."/>
        </authorList>
    </citation>
    <scope>NUCLEOTIDE SEQUENCE</scope>
    <source>
        <strain evidence="1">Nanhai2018</strain>
        <tissue evidence="1">Muscle</tissue>
    </source>
</reference>
<dbReference type="Gene3D" id="3.40.395.10">
    <property type="entry name" value="Adenoviral Proteinase, Chain A"/>
    <property type="match status" value="1"/>
</dbReference>
<evidence type="ECO:0008006" key="3">
    <source>
        <dbReference type="Google" id="ProtNLM"/>
    </source>
</evidence>
<dbReference type="AlphaFoldDB" id="A0A9Q1CQ04"/>
<organism evidence="1 2">
    <name type="scientific">Holothuria leucospilota</name>
    <name type="common">Black long sea cucumber</name>
    <name type="synonym">Mertensiothuria leucospilota</name>
    <dbReference type="NCBI Taxonomy" id="206669"/>
    <lineage>
        <taxon>Eukaryota</taxon>
        <taxon>Metazoa</taxon>
        <taxon>Echinodermata</taxon>
        <taxon>Eleutherozoa</taxon>
        <taxon>Echinozoa</taxon>
        <taxon>Holothuroidea</taxon>
        <taxon>Aspidochirotacea</taxon>
        <taxon>Aspidochirotida</taxon>
        <taxon>Holothuriidae</taxon>
        <taxon>Holothuria</taxon>
    </lineage>
</organism>
<evidence type="ECO:0000313" key="1">
    <source>
        <dbReference type="EMBL" id="KAJ8049271.1"/>
    </source>
</evidence>
<gene>
    <name evidence="1" type="ORF">HOLleu_01951</name>
</gene>
<accession>A0A9Q1CQ04</accession>